<dbReference type="OrthoDB" id="5461037at2"/>
<reference evidence="5 6" key="1">
    <citation type="journal article" date="2013" name="Genome Announc.">
        <title>Genome Sequence of Lactobacillus gastricus PS3, a Strain Isolated from Human Milk.</title>
        <authorList>
            <person name="Martin V."/>
            <person name="Cardenas N."/>
            <person name="Jimenez E."/>
            <person name="Maldonado A."/>
            <person name="Rodriguez J.M."/>
            <person name="Fernandez L."/>
        </authorList>
    </citation>
    <scope>NUCLEOTIDE SEQUENCE [LARGE SCALE GENOMIC DNA]</scope>
    <source>
        <strain evidence="5 6">PS3</strain>
    </source>
</reference>
<evidence type="ECO:0000259" key="4">
    <source>
        <dbReference type="PROSITE" id="PS50995"/>
    </source>
</evidence>
<evidence type="ECO:0000256" key="2">
    <source>
        <dbReference type="ARBA" id="ARBA00023125"/>
    </source>
</evidence>
<evidence type="ECO:0000256" key="1">
    <source>
        <dbReference type="ARBA" id="ARBA00023015"/>
    </source>
</evidence>
<organism evidence="5 6">
    <name type="scientific">Limosilactobacillus gastricus PS3</name>
    <dbReference type="NCBI Taxonomy" id="1144300"/>
    <lineage>
        <taxon>Bacteria</taxon>
        <taxon>Bacillati</taxon>
        <taxon>Bacillota</taxon>
        <taxon>Bacilli</taxon>
        <taxon>Lactobacillales</taxon>
        <taxon>Lactobacillaceae</taxon>
        <taxon>Limosilactobacillus</taxon>
    </lineage>
</organism>
<dbReference type="SMART" id="SM00347">
    <property type="entry name" value="HTH_MARR"/>
    <property type="match status" value="1"/>
</dbReference>
<comment type="caution">
    <text evidence="5">The sequence shown here is derived from an EMBL/GenBank/DDBJ whole genome shotgun (WGS) entry which is preliminary data.</text>
</comment>
<sequence>MKNDDYREIAQALTRVNTAITWIEEQELRKSRFNDLTLKELHAIDAITMYDQPTASVLAERLHVAPGTATATIDRLCRKGYAQRLSDQHDRRVIRITLTKKGRLIYRTQRAFHDRLANSFLKDVDDDQLGVIKKSLANLEDFLNVNLR</sequence>
<proteinExistence type="predicted"/>
<dbReference type="GO" id="GO:0003677">
    <property type="term" value="F:DNA binding"/>
    <property type="evidence" value="ECO:0007669"/>
    <property type="project" value="UniProtKB-KW"/>
</dbReference>
<dbReference type="InterPro" id="IPR036390">
    <property type="entry name" value="WH_DNA-bd_sf"/>
</dbReference>
<dbReference type="PATRIC" id="fig|1144300.3.peg.429"/>
<dbReference type="InterPro" id="IPR036388">
    <property type="entry name" value="WH-like_DNA-bd_sf"/>
</dbReference>
<dbReference type="Proteomes" id="UP000004567">
    <property type="component" value="Unassembled WGS sequence"/>
</dbReference>
<dbReference type="PANTHER" id="PTHR42756:SF1">
    <property type="entry name" value="TRANSCRIPTIONAL REPRESSOR OF EMRAB OPERON"/>
    <property type="match status" value="1"/>
</dbReference>
<evidence type="ECO:0000256" key="3">
    <source>
        <dbReference type="ARBA" id="ARBA00023163"/>
    </source>
</evidence>
<dbReference type="PROSITE" id="PS50995">
    <property type="entry name" value="HTH_MARR_2"/>
    <property type="match status" value="1"/>
</dbReference>
<dbReference type="PANTHER" id="PTHR42756">
    <property type="entry name" value="TRANSCRIPTIONAL REGULATOR, MARR"/>
    <property type="match status" value="1"/>
</dbReference>
<evidence type="ECO:0000313" key="5">
    <source>
        <dbReference type="EMBL" id="EHS87213.1"/>
    </source>
</evidence>
<dbReference type="EMBL" id="AICN01000021">
    <property type="protein sequence ID" value="EHS87213.1"/>
    <property type="molecule type" value="Genomic_DNA"/>
</dbReference>
<dbReference type="Pfam" id="PF01047">
    <property type="entry name" value="MarR"/>
    <property type="match status" value="1"/>
</dbReference>
<dbReference type="AlphaFoldDB" id="H4GIL8"/>
<gene>
    <name evidence="5" type="ORF">PS3_13433</name>
</gene>
<accession>H4GIL8</accession>
<name>H4GIL8_9LACO</name>
<dbReference type="GO" id="GO:0003700">
    <property type="term" value="F:DNA-binding transcription factor activity"/>
    <property type="evidence" value="ECO:0007669"/>
    <property type="project" value="InterPro"/>
</dbReference>
<protein>
    <submittedName>
        <fullName evidence="5">Transcriptional regulator</fullName>
    </submittedName>
</protein>
<evidence type="ECO:0000313" key="6">
    <source>
        <dbReference type="Proteomes" id="UP000004567"/>
    </source>
</evidence>
<dbReference type="STRING" id="1144300.PS3_13433"/>
<dbReference type="PRINTS" id="PR00598">
    <property type="entry name" value="HTHMARR"/>
</dbReference>
<keyword evidence="1" id="KW-0805">Transcription regulation</keyword>
<keyword evidence="3" id="KW-0804">Transcription</keyword>
<dbReference type="RefSeq" id="WP_007121902.1">
    <property type="nucleotide sequence ID" value="NZ_AICN01000021.1"/>
</dbReference>
<dbReference type="InterPro" id="IPR000835">
    <property type="entry name" value="HTH_MarR-typ"/>
</dbReference>
<keyword evidence="2" id="KW-0238">DNA-binding</keyword>
<feature type="domain" description="HTH marR-type" evidence="4">
    <location>
        <begin position="6"/>
        <end position="141"/>
    </location>
</feature>
<dbReference type="SUPFAM" id="SSF46785">
    <property type="entry name" value="Winged helix' DNA-binding domain"/>
    <property type="match status" value="1"/>
</dbReference>
<dbReference type="Gene3D" id="1.10.10.10">
    <property type="entry name" value="Winged helix-like DNA-binding domain superfamily/Winged helix DNA-binding domain"/>
    <property type="match status" value="1"/>
</dbReference>